<keyword evidence="2" id="KW-0732">Signal</keyword>
<feature type="chain" id="PRO_5007413161" evidence="2">
    <location>
        <begin position="17"/>
        <end position="750"/>
    </location>
</feature>
<feature type="region of interest" description="Disordered" evidence="1">
    <location>
        <begin position="552"/>
        <end position="594"/>
    </location>
</feature>
<evidence type="ECO:0000256" key="2">
    <source>
        <dbReference type="SAM" id="SignalP"/>
    </source>
</evidence>
<dbReference type="AlphaFoldDB" id="A0A0K0DAJ5"/>
<evidence type="ECO:0000313" key="4">
    <source>
        <dbReference type="WBParaSite" id="ACAC_0000731401-mRNA-1"/>
    </source>
</evidence>
<proteinExistence type="predicted"/>
<sequence length="750" mass="78485">MRLLIFTVQLILLAQSAPVHEGHHAVADAMESNAEKAVQTDGNTGGFGNVNAKVDEKVASGVEAIVQKMKPVTTYVYTASGQFVGMIGNSTNHSDYVHLNPMLAAAPPFRIEARLQSLVDRSRRQHVQPDNGKWPTNQYDPLNGFYQSIGNSHDSHDNKRAYENEYQEWLRRQQHDDGQRPVLIPGQHVPVSQTRRNCLPRQPQSAGQRNNCRQRTPTQPPLIRVPKRICKPAMPSVSPTPQLQRRSNCIQQRHTPKYPPLTGKCKVAYNIIPQTQRVTCRPPLASAKPVYNNGCIPQHVPRDEDPGSRSKEFRAGSDYTAAITSATPADFRDCEGSVKIVSVNAAGVVEHYMYRTGKDVGEVLEQAGGKVADMTQNTAEGVVDSVGNAANAAKDYAAHGLQKTGEALGNAGTSVKDAAAGAVQWGGERVLFPDNSNYFDFVLIEGVGAAAEAVVDVAHDTGEAVSDAAGSVKDGTVSAAKSVGGWFGTALDNVKEGITSIGSSVSDKAEGAAHDVSEGASAVGNEVAGAASAARDSAVSVGEAVSDSASNAASSVKEGAEEAGETIKNAGSSALDEVKSASNSVGEGVKSAGEAVEDTAAGVWEETKDAGHRVADAAADAGSSIAEEVKEARRAVRDTTAGDVVDTAGDFVEEKASEARDAVGDVVDTAGDFVEEKASEARDAVGDVVDTAGDFVEKKASEARDGVGDVVDAVGDFVGEKASAAGNAVGMECDAVPSNLIENHSAFGSQ</sequence>
<evidence type="ECO:0000256" key="1">
    <source>
        <dbReference type="SAM" id="MobiDB-lite"/>
    </source>
</evidence>
<feature type="compositionally biased region" description="Polar residues" evidence="1">
    <location>
        <begin position="190"/>
        <end position="217"/>
    </location>
</feature>
<reference evidence="3" key="1">
    <citation type="submission" date="2012-09" db="EMBL/GenBank/DDBJ databases">
        <authorList>
            <person name="Martin A.A."/>
        </authorList>
    </citation>
    <scope>NUCLEOTIDE SEQUENCE</scope>
</reference>
<accession>A0A0K0DAJ5</accession>
<dbReference type="Gene3D" id="1.20.120.20">
    <property type="entry name" value="Apolipoprotein"/>
    <property type="match status" value="2"/>
</dbReference>
<dbReference type="Proteomes" id="UP000035642">
    <property type="component" value="Unassembled WGS sequence"/>
</dbReference>
<reference evidence="4" key="2">
    <citation type="submission" date="2016-04" db="UniProtKB">
        <authorList>
            <consortium name="WormBaseParasite"/>
        </authorList>
    </citation>
    <scope>IDENTIFICATION</scope>
</reference>
<name>A0A0K0DAJ5_ANGCA</name>
<dbReference type="STRING" id="6313.A0A0K0DAJ5"/>
<feature type="region of interest" description="Disordered" evidence="1">
    <location>
        <begin position="174"/>
        <end position="220"/>
    </location>
</feature>
<dbReference type="PANTHER" id="PTHR47372">
    <property type="entry name" value="DAUER UP-REGULATED-RELATED"/>
    <property type="match status" value="1"/>
</dbReference>
<feature type="signal peptide" evidence="2">
    <location>
        <begin position="1"/>
        <end position="16"/>
    </location>
</feature>
<evidence type="ECO:0000313" key="3">
    <source>
        <dbReference type="Proteomes" id="UP000035642"/>
    </source>
</evidence>
<dbReference type="WBParaSite" id="ACAC_0000731401-mRNA-1">
    <property type="protein sequence ID" value="ACAC_0000731401-mRNA-1"/>
    <property type="gene ID" value="ACAC_0000731401"/>
</dbReference>
<dbReference type="PANTHER" id="PTHR47372:SF11">
    <property type="entry name" value="RE19971P"/>
    <property type="match status" value="1"/>
</dbReference>
<organism evidence="3 4">
    <name type="scientific">Angiostrongylus cantonensis</name>
    <name type="common">Rat lungworm</name>
    <dbReference type="NCBI Taxonomy" id="6313"/>
    <lineage>
        <taxon>Eukaryota</taxon>
        <taxon>Metazoa</taxon>
        <taxon>Ecdysozoa</taxon>
        <taxon>Nematoda</taxon>
        <taxon>Chromadorea</taxon>
        <taxon>Rhabditida</taxon>
        <taxon>Rhabditina</taxon>
        <taxon>Rhabditomorpha</taxon>
        <taxon>Strongyloidea</taxon>
        <taxon>Metastrongylidae</taxon>
        <taxon>Angiostrongylus</taxon>
    </lineage>
</organism>
<keyword evidence="3" id="KW-1185">Reference proteome</keyword>
<protein>
    <submittedName>
        <fullName evidence="4">Senescence domain-containing protein</fullName>
    </submittedName>
</protein>